<protein>
    <recommendedName>
        <fullName evidence="4">Nitroreductase domain-containing protein</fullName>
    </recommendedName>
</protein>
<dbReference type="EMBL" id="UINC01014303">
    <property type="protein sequence ID" value="SVA61105.1"/>
    <property type="molecule type" value="Genomic_DNA"/>
</dbReference>
<evidence type="ECO:0000313" key="5">
    <source>
        <dbReference type="EMBL" id="SVA61105.1"/>
    </source>
</evidence>
<dbReference type="GO" id="GO:0016491">
    <property type="term" value="F:oxidoreductase activity"/>
    <property type="evidence" value="ECO:0007669"/>
    <property type="project" value="UniProtKB-KW"/>
</dbReference>
<dbReference type="PANTHER" id="PTHR23026:SF90">
    <property type="entry name" value="IODOTYROSINE DEIODINASE 1"/>
    <property type="match status" value="1"/>
</dbReference>
<evidence type="ECO:0000256" key="1">
    <source>
        <dbReference type="ARBA" id="ARBA00022630"/>
    </source>
</evidence>
<reference evidence="5" key="1">
    <citation type="submission" date="2018-05" db="EMBL/GenBank/DDBJ databases">
        <authorList>
            <person name="Lanie J.A."/>
            <person name="Ng W.-L."/>
            <person name="Kazmierczak K.M."/>
            <person name="Andrzejewski T.M."/>
            <person name="Davidsen T.M."/>
            <person name="Wayne K.J."/>
            <person name="Tettelin H."/>
            <person name="Glass J.I."/>
            <person name="Rusch D."/>
            <person name="Podicherti R."/>
            <person name="Tsui H.-C.T."/>
            <person name="Winkler M.E."/>
        </authorList>
    </citation>
    <scope>NUCLEOTIDE SEQUENCE</scope>
</reference>
<keyword evidence="3" id="KW-0560">Oxidoreductase</keyword>
<evidence type="ECO:0000259" key="4">
    <source>
        <dbReference type="Pfam" id="PF00881"/>
    </source>
</evidence>
<dbReference type="AlphaFoldDB" id="A0A381X8L1"/>
<name>A0A381X8L1_9ZZZZ</name>
<accession>A0A381X8L1</accession>
<dbReference type="SUPFAM" id="SSF55469">
    <property type="entry name" value="FMN-dependent nitroreductase-like"/>
    <property type="match status" value="1"/>
</dbReference>
<dbReference type="InterPro" id="IPR000415">
    <property type="entry name" value="Nitroreductase-like"/>
</dbReference>
<dbReference type="InterPro" id="IPR029479">
    <property type="entry name" value="Nitroreductase"/>
</dbReference>
<organism evidence="5">
    <name type="scientific">marine metagenome</name>
    <dbReference type="NCBI Taxonomy" id="408172"/>
    <lineage>
        <taxon>unclassified sequences</taxon>
        <taxon>metagenomes</taxon>
        <taxon>ecological metagenomes</taxon>
    </lineage>
</organism>
<dbReference type="Gene3D" id="3.40.109.10">
    <property type="entry name" value="NADH Oxidase"/>
    <property type="match status" value="1"/>
</dbReference>
<feature type="non-terminal residue" evidence="5">
    <location>
        <position position="181"/>
    </location>
</feature>
<evidence type="ECO:0000256" key="3">
    <source>
        <dbReference type="ARBA" id="ARBA00023002"/>
    </source>
</evidence>
<evidence type="ECO:0000256" key="2">
    <source>
        <dbReference type="ARBA" id="ARBA00022643"/>
    </source>
</evidence>
<sequence>MKTADCLNLIEGLHSTPARRYLSPKPISDEIVWEILDAAIRGPSGGNSQRWAWIVVKDQSKKDQIASWYREGWERAYGVRRENILNRTDDSDSLGPRNYLSAEHLANHIQDAPVWIIAILRNTETSGNSRTGSSIYGAVQNLMLAARAYGIGSTLTTLYSGHEEEVKNLLEIPKDASTMAL</sequence>
<keyword evidence="1" id="KW-0285">Flavoprotein</keyword>
<dbReference type="Pfam" id="PF00881">
    <property type="entry name" value="Nitroreductase"/>
    <property type="match status" value="1"/>
</dbReference>
<feature type="domain" description="Nitroreductase" evidence="4">
    <location>
        <begin position="20"/>
        <end position="179"/>
    </location>
</feature>
<dbReference type="PANTHER" id="PTHR23026">
    <property type="entry name" value="NADPH NITROREDUCTASE"/>
    <property type="match status" value="1"/>
</dbReference>
<gene>
    <name evidence="5" type="ORF">METZ01_LOCUS113959</name>
</gene>
<dbReference type="CDD" id="cd02062">
    <property type="entry name" value="Nitro_FMN_reductase"/>
    <property type="match status" value="1"/>
</dbReference>
<keyword evidence="2" id="KW-0288">FMN</keyword>
<dbReference type="InterPro" id="IPR050627">
    <property type="entry name" value="Nitroreductase/BluB"/>
</dbReference>
<proteinExistence type="predicted"/>